<evidence type="ECO:0000256" key="1">
    <source>
        <dbReference type="SAM" id="MobiDB-lite"/>
    </source>
</evidence>
<evidence type="ECO:0000313" key="2">
    <source>
        <dbReference type="EMBL" id="SGZ54489.1"/>
    </source>
</evidence>
<accession>A0A1L0BT07</accession>
<sequence length="443" mass="50133">MFSKRRYNRKKGTRRHVRRPSKKNRILRPPTVINTVEKPTFDASGCLVYLWQYIAPKIAASSSVGLNNVTSLRQLCAYQVALNAEALSSEYLQLAPWSCWEHVWKNILAMGKDSPDIFRMFAKEFGKQPSFWCHEMTLGLNHLDADPRAQALEWALIPGSKKHRMENVFSNVSVSDVVAFVAKLDCSVVVECSNVDNFTAPQLISLACLPNLVALDLSGNNLVDDQFLYTLRLCLTSKDLKLKILRISSCENVTKRGVASLLAADILSPLCYVESDINMITTSTFVQKFLDTPAIADHDPVPNTKWKLLNEAVQTTLQVAHYSLPYKLQYLLRNSDLVDIPSMIWDIKFFSETIDILNSKSAAESYQESWAKRLRSAKMRSAYVPYCYLKDPDQVIVPEVKSKPPVERILPFSRQGTKDTRASKPTIRKPKAIKIDAKSFFGM</sequence>
<dbReference type="InterPro" id="IPR032675">
    <property type="entry name" value="LRR_dom_sf"/>
</dbReference>
<organism evidence="2 3">
    <name type="scientific">Sungouiella intermedia</name>
    <dbReference type="NCBI Taxonomy" id="45354"/>
    <lineage>
        <taxon>Eukaryota</taxon>
        <taxon>Fungi</taxon>
        <taxon>Dikarya</taxon>
        <taxon>Ascomycota</taxon>
        <taxon>Saccharomycotina</taxon>
        <taxon>Pichiomycetes</taxon>
        <taxon>Metschnikowiaceae</taxon>
        <taxon>Sungouiella</taxon>
    </lineage>
</organism>
<dbReference type="OrthoDB" id="4078956at2759"/>
<feature type="region of interest" description="Disordered" evidence="1">
    <location>
        <begin position="1"/>
        <end position="24"/>
    </location>
</feature>
<reference evidence="2 3" key="1">
    <citation type="submission" date="2016-10" db="EMBL/GenBank/DDBJ databases">
        <authorList>
            <person name="de Groot N.N."/>
        </authorList>
    </citation>
    <scope>NUCLEOTIDE SEQUENCE [LARGE SCALE GENOMIC DNA]</scope>
    <source>
        <strain evidence="2 3">CBS 141442</strain>
    </source>
</reference>
<proteinExistence type="predicted"/>
<dbReference type="EMBL" id="LT635759">
    <property type="protein sequence ID" value="SGZ54489.1"/>
    <property type="molecule type" value="Genomic_DNA"/>
</dbReference>
<dbReference type="Proteomes" id="UP000182334">
    <property type="component" value="Chromosome IV"/>
</dbReference>
<name>A0A1L0BT07_9ASCO</name>
<dbReference type="AlphaFoldDB" id="A0A1L0BT07"/>
<dbReference type="SUPFAM" id="SSF52047">
    <property type="entry name" value="RNI-like"/>
    <property type="match status" value="1"/>
</dbReference>
<dbReference type="Gene3D" id="3.80.10.10">
    <property type="entry name" value="Ribonuclease Inhibitor"/>
    <property type="match status" value="1"/>
</dbReference>
<protein>
    <submittedName>
        <fullName evidence="2">CIC11C00000000447</fullName>
    </submittedName>
</protein>
<gene>
    <name evidence="2" type="ORF">SAMEA4029010_CIC11G00000000447</name>
</gene>
<keyword evidence="3" id="KW-1185">Reference proteome</keyword>
<evidence type="ECO:0000313" key="3">
    <source>
        <dbReference type="Proteomes" id="UP000182334"/>
    </source>
</evidence>